<comment type="subcellular location">
    <subcellularLocation>
        <location evidence="1">Cell membrane</location>
        <topology evidence="1">Multi-pass membrane protein</topology>
    </subcellularLocation>
</comment>
<reference evidence="8" key="1">
    <citation type="journal article" date="2014" name="Front. Microbiol.">
        <title>High frequency of phylogenetically diverse reductive dehalogenase-homologous genes in deep subseafloor sedimentary metagenomes.</title>
        <authorList>
            <person name="Kawai M."/>
            <person name="Futagami T."/>
            <person name="Toyoda A."/>
            <person name="Takaki Y."/>
            <person name="Nishi S."/>
            <person name="Hori S."/>
            <person name="Arai W."/>
            <person name="Tsubouchi T."/>
            <person name="Morono Y."/>
            <person name="Uchiyama I."/>
            <person name="Ito T."/>
            <person name="Fujiyama A."/>
            <person name="Inagaki F."/>
            <person name="Takami H."/>
        </authorList>
    </citation>
    <scope>NUCLEOTIDE SEQUENCE</scope>
    <source>
        <strain evidence="8">Expedition CK06-06</strain>
    </source>
</reference>
<evidence type="ECO:0000259" key="7">
    <source>
        <dbReference type="Pfam" id="PF02706"/>
    </source>
</evidence>
<feature type="domain" description="Polysaccharide chain length determinant N-terminal" evidence="7">
    <location>
        <begin position="4"/>
        <end position="96"/>
    </location>
</feature>
<protein>
    <recommendedName>
        <fullName evidence="7">Polysaccharide chain length determinant N-terminal domain-containing protein</fullName>
    </recommendedName>
</protein>
<comment type="caution">
    <text evidence="8">The sequence shown here is derived from an EMBL/GenBank/DDBJ whole genome shotgun (WGS) entry which is preliminary data.</text>
</comment>
<keyword evidence="3 6" id="KW-0812">Transmembrane</keyword>
<dbReference type="InterPro" id="IPR050445">
    <property type="entry name" value="Bact_polysacc_biosynth/exp"/>
</dbReference>
<dbReference type="GO" id="GO:0004713">
    <property type="term" value="F:protein tyrosine kinase activity"/>
    <property type="evidence" value="ECO:0007669"/>
    <property type="project" value="TreeGrafter"/>
</dbReference>
<evidence type="ECO:0000256" key="6">
    <source>
        <dbReference type="SAM" id="Phobius"/>
    </source>
</evidence>
<sequence length="127" mass="14316">MDNNELELRDYIEVLLRQKWIIVLVFLVTAISAGVGALYMVKPVYQASALLMISKPGYQVELEPKIKTPIPFDISIETYKSLIKSADLERKVIKELGLDQPPDQLSIEALNNMISVEAVSKTDLIRI</sequence>
<evidence type="ECO:0000256" key="4">
    <source>
        <dbReference type="ARBA" id="ARBA00022989"/>
    </source>
</evidence>
<feature type="non-terminal residue" evidence="8">
    <location>
        <position position="127"/>
    </location>
</feature>
<dbReference type="EMBL" id="BARS01011895">
    <property type="protein sequence ID" value="GAF94924.1"/>
    <property type="molecule type" value="Genomic_DNA"/>
</dbReference>
<evidence type="ECO:0000256" key="1">
    <source>
        <dbReference type="ARBA" id="ARBA00004651"/>
    </source>
</evidence>
<keyword evidence="5 6" id="KW-0472">Membrane</keyword>
<keyword evidence="4 6" id="KW-1133">Transmembrane helix</keyword>
<gene>
    <name evidence="8" type="ORF">S01H1_21453</name>
</gene>
<dbReference type="Pfam" id="PF02706">
    <property type="entry name" value="Wzz"/>
    <property type="match status" value="1"/>
</dbReference>
<name>X0TNX5_9ZZZZ</name>
<dbReference type="AlphaFoldDB" id="X0TNX5"/>
<evidence type="ECO:0000256" key="3">
    <source>
        <dbReference type="ARBA" id="ARBA00022692"/>
    </source>
</evidence>
<dbReference type="PANTHER" id="PTHR32309">
    <property type="entry name" value="TYROSINE-PROTEIN KINASE"/>
    <property type="match status" value="1"/>
</dbReference>
<dbReference type="PANTHER" id="PTHR32309:SF13">
    <property type="entry name" value="FERRIC ENTEROBACTIN TRANSPORT PROTEIN FEPE"/>
    <property type="match status" value="1"/>
</dbReference>
<feature type="transmembrane region" description="Helical" evidence="6">
    <location>
        <begin position="20"/>
        <end position="41"/>
    </location>
</feature>
<accession>X0TNX5</accession>
<evidence type="ECO:0000313" key="8">
    <source>
        <dbReference type="EMBL" id="GAF94924.1"/>
    </source>
</evidence>
<evidence type="ECO:0000256" key="5">
    <source>
        <dbReference type="ARBA" id="ARBA00023136"/>
    </source>
</evidence>
<proteinExistence type="predicted"/>
<dbReference type="GO" id="GO:0005886">
    <property type="term" value="C:plasma membrane"/>
    <property type="evidence" value="ECO:0007669"/>
    <property type="project" value="UniProtKB-SubCell"/>
</dbReference>
<organism evidence="8">
    <name type="scientific">marine sediment metagenome</name>
    <dbReference type="NCBI Taxonomy" id="412755"/>
    <lineage>
        <taxon>unclassified sequences</taxon>
        <taxon>metagenomes</taxon>
        <taxon>ecological metagenomes</taxon>
    </lineage>
</organism>
<evidence type="ECO:0000256" key="2">
    <source>
        <dbReference type="ARBA" id="ARBA00022475"/>
    </source>
</evidence>
<keyword evidence="2" id="KW-1003">Cell membrane</keyword>
<dbReference type="InterPro" id="IPR003856">
    <property type="entry name" value="LPS_length_determ_N"/>
</dbReference>